<dbReference type="InterPro" id="IPR036597">
    <property type="entry name" value="Fido-like_dom_sf"/>
</dbReference>
<reference evidence="4 5" key="1">
    <citation type="submission" date="2019-08" db="EMBL/GenBank/DDBJ databases">
        <title>Amphibian skin-associated Pigmentiphaga: genome sequence and occurrence across geography and hosts.</title>
        <authorList>
            <person name="Bletz M.C."/>
            <person name="Bunk B."/>
            <person name="Sproeer C."/>
            <person name="Biwer P."/>
            <person name="Reiter S."/>
            <person name="Rabemananjara F.C.E."/>
            <person name="Schulz S."/>
            <person name="Overmann J."/>
            <person name="Vences M."/>
        </authorList>
    </citation>
    <scope>NUCLEOTIDE SEQUENCE [LARGE SCALE GENOMIC DNA]</scope>
    <source>
        <strain evidence="4 5">Mada1488</strain>
    </source>
</reference>
<evidence type="ECO:0000256" key="2">
    <source>
        <dbReference type="PIRSR" id="PIRSR640198-2"/>
    </source>
</evidence>
<sequence length="501" mass="56629">MTSLGYARLIEQLSLAVTPLNRPSSTSTAVNRRVDSVDRVLFPQSVAIDDSVLGHLEFALRHEGVNLEVIDALFNVWEYPGALEVRFRQTPNSVPIRRACHLWEWLTGRPLSVGDVTVAGAYVDLFSADEYVTADRPINDKRFRIRNNALGTADFSPVVRREALATAPSLAELLERARATLASVTDPVLYERALSYLYLSETRSSFAIEKESPSSDKQERFVQLLRRAGETQQVSEDWLVSLQNAVVRDVFSHEASYRTRQNWLENADRITFFPVPQEDLARAMQGWEAFNNRSRCADVLVKMAISAFGFVYLHPFLDGNGRLHRFLIHHVLTHSGLLPPSVVVPVSAVIQKHIADYLGVLEGFSKPVTRLWNYVRADTEPLVLAHPGSGAYRFFDASREVAFLHRMVQLAVEDEIPRELAWLSGYDRAFELLNNEFDLPRSDLSALIRMAQSQQGRLSINRRKQYAHLPENVFARIEQVVTEAFSLSHPEDITPSDNSNS</sequence>
<dbReference type="EMBL" id="CP043046">
    <property type="protein sequence ID" value="QEI08708.1"/>
    <property type="molecule type" value="Genomic_DNA"/>
</dbReference>
<dbReference type="Gene3D" id="1.10.3290.10">
    <property type="entry name" value="Fido-like domain"/>
    <property type="match status" value="1"/>
</dbReference>
<evidence type="ECO:0000256" key="1">
    <source>
        <dbReference type="PIRSR" id="PIRSR640198-1"/>
    </source>
</evidence>
<proteinExistence type="predicted"/>
<dbReference type="KEGG" id="pacr:FXN63_24815"/>
<organism evidence="4 5">
    <name type="scientific">Pigmentiphaga aceris</name>
    <dbReference type="NCBI Taxonomy" id="1940612"/>
    <lineage>
        <taxon>Bacteria</taxon>
        <taxon>Pseudomonadati</taxon>
        <taxon>Pseudomonadota</taxon>
        <taxon>Betaproteobacteria</taxon>
        <taxon>Burkholderiales</taxon>
        <taxon>Alcaligenaceae</taxon>
        <taxon>Pigmentiphaga</taxon>
    </lineage>
</organism>
<name>A0A5C0B1V5_9BURK</name>
<dbReference type="InterPro" id="IPR040198">
    <property type="entry name" value="Fido_containing"/>
</dbReference>
<protein>
    <submittedName>
        <fullName evidence="4">Fic family protein</fullName>
    </submittedName>
</protein>
<feature type="active site" evidence="1">
    <location>
        <position position="314"/>
    </location>
</feature>
<dbReference type="Proteomes" id="UP000325161">
    <property type="component" value="Chromosome"/>
</dbReference>
<dbReference type="Pfam" id="PF02661">
    <property type="entry name" value="Fic"/>
    <property type="match status" value="1"/>
</dbReference>
<dbReference type="PANTHER" id="PTHR13504">
    <property type="entry name" value="FIDO DOMAIN-CONTAINING PROTEIN DDB_G0283145"/>
    <property type="match status" value="1"/>
</dbReference>
<dbReference type="PROSITE" id="PS51459">
    <property type="entry name" value="FIDO"/>
    <property type="match status" value="1"/>
</dbReference>
<dbReference type="GO" id="GO:0005524">
    <property type="term" value="F:ATP binding"/>
    <property type="evidence" value="ECO:0007669"/>
    <property type="project" value="UniProtKB-KW"/>
</dbReference>
<dbReference type="SUPFAM" id="SSF140931">
    <property type="entry name" value="Fic-like"/>
    <property type="match status" value="1"/>
</dbReference>
<evidence type="ECO:0000313" key="5">
    <source>
        <dbReference type="Proteomes" id="UP000325161"/>
    </source>
</evidence>
<evidence type="ECO:0000259" key="3">
    <source>
        <dbReference type="PROSITE" id="PS51459"/>
    </source>
</evidence>
<keyword evidence="2" id="KW-0547">Nucleotide-binding</keyword>
<feature type="domain" description="Fido" evidence="3">
    <location>
        <begin position="234"/>
        <end position="377"/>
    </location>
</feature>
<gene>
    <name evidence="4" type="ORF">FXN63_24815</name>
</gene>
<dbReference type="OrthoDB" id="9813719at2"/>
<accession>A0A5C0B1V5</accession>
<evidence type="ECO:0000313" key="4">
    <source>
        <dbReference type="EMBL" id="QEI08708.1"/>
    </source>
</evidence>
<keyword evidence="5" id="KW-1185">Reference proteome</keyword>
<dbReference type="RefSeq" id="WP_148818179.1">
    <property type="nucleotide sequence ID" value="NZ_CP043046.1"/>
</dbReference>
<dbReference type="InterPro" id="IPR003812">
    <property type="entry name" value="Fido"/>
</dbReference>
<dbReference type="AlphaFoldDB" id="A0A5C0B1V5"/>
<feature type="binding site" evidence="2">
    <location>
        <begin position="318"/>
        <end position="325"/>
    </location>
    <ligand>
        <name>ATP</name>
        <dbReference type="ChEBI" id="CHEBI:30616"/>
    </ligand>
</feature>
<keyword evidence="2" id="KW-0067">ATP-binding</keyword>
<dbReference type="PANTHER" id="PTHR13504:SF38">
    <property type="entry name" value="FIDO DOMAIN-CONTAINING PROTEIN"/>
    <property type="match status" value="1"/>
</dbReference>